<sequence>MANQGLLNLLVNLLAGTNRPILSDVPLGNLSSPNLSGNFTVKGVQTMPVQRFRVNRVLPNTSCSTFQQRTTFGQSKWVTPFSASTQSQSFSSSATNHLSSNEPRPRSPGTPSYQSLHGPQQHAAYCHSKGGTSFSSSTSHQRVNSSSSSPASLSGSNLSSPQYISSSTLICGLLTPIRTPPHFVGPLTRQICQLLSYHNCQDYPTTRLE</sequence>
<evidence type="ECO:0000256" key="1">
    <source>
        <dbReference type="SAM" id="MobiDB-lite"/>
    </source>
</evidence>
<dbReference type="VEuPathDB" id="FungiDB:PSHT_00704"/>
<dbReference type="Proteomes" id="UP000239156">
    <property type="component" value="Unassembled WGS sequence"/>
</dbReference>
<keyword evidence="3" id="KW-1185">Reference proteome</keyword>
<name>A0A2S4VAR0_9BASI</name>
<evidence type="ECO:0000313" key="3">
    <source>
        <dbReference type="Proteomes" id="UP000239156"/>
    </source>
</evidence>
<feature type="compositionally biased region" description="Polar residues" evidence="1">
    <location>
        <begin position="109"/>
        <end position="118"/>
    </location>
</feature>
<proteinExistence type="predicted"/>
<organism evidence="2 3">
    <name type="scientific">Puccinia striiformis</name>
    <dbReference type="NCBI Taxonomy" id="27350"/>
    <lineage>
        <taxon>Eukaryota</taxon>
        <taxon>Fungi</taxon>
        <taxon>Dikarya</taxon>
        <taxon>Basidiomycota</taxon>
        <taxon>Pucciniomycotina</taxon>
        <taxon>Pucciniomycetes</taxon>
        <taxon>Pucciniales</taxon>
        <taxon>Pucciniaceae</taxon>
        <taxon>Puccinia</taxon>
    </lineage>
</organism>
<reference evidence="2" key="1">
    <citation type="submission" date="2017-12" db="EMBL/GenBank/DDBJ databases">
        <title>Gene loss provides genomic basis for host adaptation in cereal stripe rust fungi.</title>
        <authorList>
            <person name="Xia C."/>
        </authorList>
    </citation>
    <scope>NUCLEOTIDE SEQUENCE [LARGE SCALE GENOMIC DNA]</scope>
    <source>
        <strain evidence="2">93-210</strain>
    </source>
</reference>
<dbReference type="VEuPathDB" id="FungiDB:PSTT_08852"/>
<evidence type="ECO:0000313" key="2">
    <source>
        <dbReference type="EMBL" id="POW06601.1"/>
    </source>
</evidence>
<dbReference type="EMBL" id="PKSL01000084">
    <property type="protein sequence ID" value="POW06601.1"/>
    <property type="molecule type" value="Genomic_DNA"/>
</dbReference>
<gene>
    <name evidence="2" type="ORF">PSTT_08852</name>
</gene>
<feature type="compositionally biased region" description="Low complexity" evidence="1">
    <location>
        <begin position="128"/>
        <end position="159"/>
    </location>
</feature>
<dbReference type="AlphaFoldDB" id="A0A2S4VAR0"/>
<protein>
    <submittedName>
        <fullName evidence="2">Uncharacterized protein</fullName>
    </submittedName>
</protein>
<feature type="region of interest" description="Disordered" evidence="1">
    <location>
        <begin position="88"/>
        <end position="159"/>
    </location>
</feature>
<comment type="caution">
    <text evidence="2">The sequence shown here is derived from an EMBL/GenBank/DDBJ whole genome shotgun (WGS) entry which is preliminary data.</text>
</comment>
<accession>A0A2S4VAR0</accession>